<dbReference type="Gene3D" id="1.10.3780.10">
    <property type="entry name" value="SusD-like"/>
    <property type="match status" value="1"/>
</dbReference>
<keyword evidence="4" id="KW-0472">Membrane</keyword>
<organism evidence="8 9">
    <name type="scientific">Flavobacterium glycines</name>
    <dbReference type="NCBI Taxonomy" id="551990"/>
    <lineage>
        <taxon>Bacteria</taxon>
        <taxon>Pseudomonadati</taxon>
        <taxon>Bacteroidota</taxon>
        <taxon>Flavobacteriia</taxon>
        <taxon>Flavobacteriales</taxon>
        <taxon>Flavobacteriaceae</taxon>
        <taxon>Flavobacterium</taxon>
    </lineage>
</organism>
<dbReference type="InterPro" id="IPR012944">
    <property type="entry name" value="SusD_RagB_dom"/>
</dbReference>
<dbReference type="AlphaFoldDB" id="A0A511CIX7"/>
<evidence type="ECO:0000256" key="4">
    <source>
        <dbReference type="ARBA" id="ARBA00023136"/>
    </source>
</evidence>
<sequence>MCRFKPFKKDKMKINIYRNIARGITLVFILILSSCTTLENENFSTIVAEDFHPTNDDVAALVGSGYTGWRETLLLWNGIWRTQEVTADEIIIPARPNGWVDGGIFKRIHQHDWYKEDDNVLQGWNRTYSGITKCNRLIYQVETDFIPLNSAAKTKMLAELKVLRASYYYILLDLYGNVALSTDFNVPEGYLPPQASRQEIYNFVVSEILNNINDLDDLSVSTKQEYYGRFNKWAAYTLLAKVYLNAQVYTGTARWTECMAACQAVIDSGKYSLEANQKNVFITENQNSSEIIFGLAIDGKYTTEFNQFDIHMQTLQPANQATYNLKSTPWGGMCATPQFIESFDPDDSRLKANFIYGPQYSSTGAPLKCTMGAYAGQPLSFINVVPSIDASEEIHGYRFGKFEIAKGSNNILSNDFPLFRYADILMMKAECLLRTNKADEAAQIVTQIRQRAFLANPAKAVVTGAQLLAGSAYDYGRRDTYQTTHEGGANIQYGRFLDELAWEFNQEGRRRQDMIRFGVFTTKSWFSHNASADYRKLYPIPQAAMLTNGNLKQNPGYIN</sequence>
<accession>A0A511CIX7</accession>
<evidence type="ECO:0000256" key="2">
    <source>
        <dbReference type="ARBA" id="ARBA00006275"/>
    </source>
</evidence>
<protein>
    <recommendedName>
        <fullName evidence="10">Starch-binding protein</fullName>
    </recommendedName>
</protein>
<feature type="domain" description="RagB/SusD" evidence="6">
    <location>
        <begin position="290"/>
        <end position="557"/>
    </location>
</feature>
<comment type="similarity">
    <text evidence="2">Belongs to the SusD family.</text>
</comment>
<dbReference type="Gene3D" id="1.25.40.10">
    <property type="entry name" value="Tetratricopeptide repeat domain"/>
    <property type="match status" value="1"/>
</dbReference>
<gene>
    <name evidence="8" type="ORF">FGL01_10370</name>
</gene>
<dbReference type="Gene3D" id="1.25.40.390">
    <property type="match status" value="1"/>
</dbReference>
<keyword evidence="3" id="KW-0732">Signal</keyword>
<dbReference type="InterPro" id="IPR033985">
    <property type="entry name" value="SusD-like_N"/>
</dbReference>
<evidence type="ECO:0000256" key="1">
    <source>
        <dbReference type="ARBA" id="ARBA00004442"/>
    </source>
</evidence>
<proteinExistence type="inferred from homology"/>
<comment type="caution">
    <text evidence="8">The sequence shown here is derived from an EMBL/GenBank/DDBJ whole genome shotgun (WGS) entry which is preliminary data.</text>
</comment>
<evidence type="ECO:0000313" key="8">
    <source>
        <dbReference type="EMBL" id="GEL10298.1"/>
    </source>
</evidence>
<dbReference type="Pfam" id="PF14322">
    <property type="entry name" value="SusD-like_3"/>
    <property type="match status" value="1"/>
</dbReference>
<evidence type="ECO:0000259" key="6">
    <source>
        <dbReference type="Pfam" id="PF07980"/>
    </source>
</evidence>
<dbReference type="InterPro" id="IPR011990">
    <property type="entry name" value="TPR-like_helical_dom_sf"/>
</dbReference>
<name>A0A511CIX7_9FLAO</name>
<evidence type="ECO:0000313" key="9">
    <source>
        <dbReference type="Proteomes" id="UP000321579"/>
    </source>
</evidence>
<evidence type="ECO:0000259" key="7">
    <source>
        <dbReference type="Pfam" id="PF14322"/>
    </source>
</evidence>
<keyword evidence="5" id="KW-0998">Cell outer membrane</keyword>
<reference evidence="8 9" key="1">
    <citation type="submission" date="2019-07" db="EMBL/GenBank/DDBJ databases">
        <title>Whole genome shotgun sequence of Flavobacterium glycines NBRC 105008.</title>
        <authorList>
            <person name="Hosoyama A."/>
            <person name="Uohara A."/>
            <person name="Ohji S."/>
            <person name="Ichikawa N."/>
        </authorList>
    </citation>
    <scope>NUCLEOTIDE SEQUENCE [LARGE SCALE GENOMIC DNA]</scope>
    <source>
        <strain evidence="8 9">NBRC 105008</strain>
    </source>
</reference>
<evidence type="ECO:0000256" key="5">
    <source>
        <dbReference type="ARBA" id="ARBA00023237"/>
    </source>
</evidence>
<evidence type="ECO:0000256" key="3">
    <source>
        <dbReference type="ARBA" id="ARBA00022729"/>
    </source>
</evidence>
<dbReference type="SUPFAM" id="SSF48452">
    <property type="entry name" value="TPR-like"/>
    <property type="match status" value="1"/>
</dbReference>
<comment type="subcellular location">
    <subcellularLocation>
        <location evidence="1">Cell outer membrane</location>
    </subcellularLocation>
</comment>
<dbReference type="PROSITE" id="PS51257">
    <property type="entry name" value="PROKAR_LIPOPROTEIN"/>
    <property type="match status" value="1"/>
</dbReference>
<feature type="domain" description="SusD-like N-terminal" evidence="7">
    <location>
        <begin position="106"/>
        <end position="244"/>
    </location>
</feature>
<evidence type="ECO:0008006" key="10">
    <source>
        <dbReference type="Google" id="ProtNLM"/>
    </source>
</evidence>
<dbReference type="EMBL" id="BJVF01000001">
    <property type="protein sequence ID" value="GEL10298.1"/>
    <property type="molecule type" value="Genomic_DNA"/>
</dbReference>
<dbReference type="Pfam" id="PF07980">
    <property type="entry name" value="SusD_RagB"/>
    <property type="match status" value="1"/>
</dbReference>
<dbReference type="Proteomes" id="UP000321579">
    <property type="component" value="Unassembled WGS sequence"/>
</dbReference>
<dbReference type="GO" id="GO:0009279">
    <property type="term" value="C:cell outer membrane"/>
    <property type="evidence" value="ECO:0007669"/>
    <property type="project" value="UniProtKB-SubCell"/>
</dbReference>